<protein>
    <submittedName>
        <fullName evidence="2">Uncharacterized protein</fullName>
    </submittedName>
</protein>
<gene>
    <name evidence="2" type="ORF">HO173_000208</name>
</gene>
<proteinExistence type="predicted"/>
<evidence type="ECO:0000313" key="3">
    <source>
        <dbReference type="Proteomes" id="UP000578531"/>
    </source>
</evidence>
<feature type="compositionally biased region" description="Basic and acidic residues" evidence="1">
    <location>
        <begin position="51"/>
        <end position="61"/>
    </location>
</feature>
<dbReference type="Proteomes" id="UP000578531">
    <property type="component" value="Unassembled WGS sequence"/>
</dbReference>
<feature type="compositionally biased region" description="Polar residues" evidence="1">
    <location>
        <begin position="116"/>
        <end position="132"/>
    </location>
</feature>
<organism evidence="2 3">
    <name type="scientific">Letharia columbiana</name>
    <dbReference type="NCBI Taxonomy" id="112416"/>
    <lineage>
        <taxon>Eukaryota</taxon>
        <taxon>Fungi</taxon>
        <taxon>Dikarya</taxon>
        <taxon>Ascomycota</taxon>
        <taxon>Pezizomycotina</taxon>
        <taxon>Lecanoromycetes</taxon>
        <taxon>OSLEUM clade</taxon>
        <taxon>Lecanoromycetidae</taxon>
        <taxon>Lecanorales</taxon>
        <taxon>Lecanorineae</taxon>
        <taxon>Parmeliaceae</taxon>
        <taxon>Letharia</taxon>
    </lineage>
</organism>
<name>A0A8H6LA68_9LECA</name>
<dbReference type="EMBL" id="JACCJC010000001">
    <property type="protein sequence ID" value="KAF6241498.1"/>
    <property type="molecule type" value="Genomic_DNA"/>
</dbReference>
<sequence length="178" mass="18899">MNGARSRSTTFVTVILAQGVNSETPHDSNLTYKRKERKDTHILHLATLDPKPVRDPPHDTALHPPHPQATPSRDGPERFQIKTPGSAGTPSVSESRLPNHPNPSPPGAPAALSIPTDTSSRVASGPRSTTRAASRGRPPRDRGSVRRSGPCGGAPPRPRARAAPRTQMARCISDGGCL</sequence>
<dbReference type="GeneID" id="59281888"/>
<feature type="compositionally biased region" description="Polar residues" evidence="1">
    <location>
        <begin position="86"/>
        <end position="96"/>
    </location>
</feature>
<evidence type="ECO:0000256" key="1">
    <source>
        <dbReference type="SAM" id="MobiDB-lite"/>
    </source>
</evidence>
<evidence type="ECO:0000313" key="2">
    <source>
        <dbReference type="EMBL" id="KAF6241498.1"/>
    </source>
</evidence>
<dbReference type="AlphaFoldDB" id="A0A8H6LA68"/>
<feature type="region of interest" description="Disordered" evidence="1">
    <location>
        <begin position="22"/>
        <end position="178"/>
    </location>
</feature>
<comment type="caution">
    <text evidence="2">The sequence shown here is derived from an EMBL/GenBank/DDBJ whole genome shotgun (WGS) entry which is preliminary data.</text>
</comment>
<feature type="compositionally biased region" description="Polar residues" evidence="1">
    <location>
        <begin position="22"/>
        <end position="31"/>
    </location>
</feature>
<keyword evidence="3" id="KW-1185">Reference proteome</keyword>
<reference evidence="2 3" key="1">
    <citation type="journal article" date="2020" name="Genomics">
        <title>Complete, high-quality genomes from long-read metagenomic sequencing of two wolf lichen thalli reveals enigmatic genome architecture.</title>
        <authorList>
            <person name="McKenzie S.K."/>
            <person name="Walston R.F."/>
            <person name="Allen J.L."/>
        </authorList>
    </citation>
    <scope>NUCLEOTIDE SEQUENCE [LARGE SCALE GENOMIC DNA]</scope>
    <source>
        <strain evidence="2">WasteWater2</strain>
    </source>
</reference>
<dbReference type="RefSeq" id="XP_037170738.1">
    <property type="nucleotide sequence ID" value="XM_037302159.1"/>
</dbReference>
<accession>A0A8H6LA68</accession>